<dbReference type="PANTHER" id="PTHR13887:SF14">
    <property type="entry name" value="DISULFIDE BOND FORMATION PROTEIN D"/>
    <property type="match status" value="1"/>
</dbReference>
<sequence length="270" mass="28299">MAKVKSSSGGDPISSGETVTIDLQQFLTPLSIFVSGLMISASIFFSFSGASIGTTRTGGTVTTTPTAVADPGTGNTTATVNIDDDPVLGNRDSAKVAIVEFSDFECPFCQRFHNDTFDALIEQYVDSGEAIFVYRDFPLSFHEPAATKAANAAQCVFEQKGSNAFFNFAQQYYEKTVSNGSGLPTGTTLETLARSIEGMDIGKFNNCVTSNTYADEVAKDTADGSAAGVTGTPGFVIGVLDGDGNVDGVIVPGAQPLATFQQVIDEQLAR</sequence>
<dbReference type="Proteomes" id="UP000070457">
    <property type="component" value="Unassembled WGS sequence"/>
</dbReference>
<dbReference type="PANTHER" id="PTHR13887">
    <property type="entry name" value="GLUTATHIONE S-TRANSFERASE KAPPA"/>
    <property type="match status" value="1"/>
</dbReference>
<dbReference type="AlphaFoldDB" id="A0A136M014"/>
<evidence type="ECO:0000313" key="9">
    <source>
        <dbReference type="Proteomes" id="UP000070457"/>
    </source>
</evidence>
<dbReference type="InterPro" id="IPR036249">
    <property type="entry name" value="Thioredoxin-like_sf"/>
</dbReference>
<dbReference type="InterPro" id="IPR012336">
    <property type="entry name" value="Thioredoxin-like_fold"/>
</dbReference>
<dbReference type="Pfam" id="PF13462">
    <property type="entry name" value="Thioredoxin_4"/>
    <property type="match status" value="1"/>
</dbReference>
<keyword evidence="6" id="KW-0472">Membrane</keyword>
<evidence type="ECO:0000256" key="2">
    <source>
        <dbReference type="ARBA" id="ARBA00022729"/>
    </source>
</evidence>
<dbReference type="STRING" id="1617426.TR69_WS6001000121"/>
<dbReference type="GO" id="GO:0016491">
    <property type="term" value="F:oxidoreductase activity"/>
    <property type="evidence" value="ECO:0007669"/>
    <property type="project" value="UniProtKB-KW"/>
</dbReference>
<keyword evidence="4" id="KW-1015">Disulfide bond</keyword>
<comment type="caution">
    <text evidence="8">The sequence shown here is derived from an EMBL/GenBank/DDBJ whole genome shotgun (WGS) entry which is preliminary data.</text>
</comment>
<organism evidence="8 9">
    <name type="scientific">candidate division WS6 bacterium OLB20</name>
    <dbReference type="NCBI Taxonomy" id="1617426"/>
    <lineage>
        <taxon>Bacteria</taxon>
        <taxon>Candidatus Dojkabacteria</taxon>
    </lineage>
</organism>
<dbReference type="SUPFAM" id="SSF52833">
    <property type="entry name" value="Thioredoxin-like"/>
    <property type="match status" value="1"/>
</dbReference>
<evidence type="ECO:0000259" key="7">
    <source>
        <dbReference type="PROSITE" id="PS51352"/>
    </source>
</evidence>
<keyword evidence="2" id="KW-0732">Signal</keyword>
<keyword evidence="3" id="KW-0560">Oxidoreductase</keyword>
<proteinExistence type="inferred from homology"/>
<evidence type="ECO:0000256" key="1">
    <source>
        <dbReference type="ARBA" id="ARBA00005791"/>
    </source>
</evidence>
<dbReference type="PROSITE" id="PS51352">
    <property type="entry name" value="THIOREDOXIN_2"/>
    <property type="match status" value="1"/>
</dbReference>
<reference evidence="8 9" key="1">
    <citation type="submission" date="2015-02" db="EMBL/GenBank/DDBJ databases">
        <title>Improved understanding of the partial-nitritation anammox process through 23 genomes representing the majority of the microbial community.</title>
        <authorList>
            <person name="Speth D.R."/>
            <person name="In T Zandt M."/>
            <person name="Guerrero Cruz S."/>
            <person name="Jetten M.S."/>
            <person name="Dutilh B.E."/>
        </authorList>
    </citation>
    <scope>NUCLEOTIDE SEQUENCE [LARGE SCALE GENOMIC DNA]</scope>
    <source>
        <strain evidence="8">OLB20</strain>
    </source>
</reference>
<protein>
    <submittedName>
        <fullName evidence="8">Disulfide bond formation protein D</fullName>
    </submittedName>
</protein>
<evidence type="ECO:0000256" key="3">
    <source>
        <dbReference type="ARBA" id="ARBA00023002"/>
    </source>
</evidence>
<evidence type="ECO:0000256" key="6">
    <source>
        <dbReference type="SAM" id="Phobius"/>
    </source>
</evidence>
<feature type="transmembrane region" description="Helical" evidence="6">
    <location>
        <begin position="26"/>
        <end position="47"/>
    </location>
</feature>
<gene>
    <name evidence="8" type="primary">bdbD_1</name>
    <name evidence="8" type="ORF">TR69_WS6001000121</name>
</gene>
<name>A0A136M014_9BACT</name>
<keyword evidence="5" id="KW-0676">Redox-active center</keyword>
<keyword evidence="6" id="KW-1133">Transmembrane helix</keyword>
<dbReference type="EMBL" id="JYNZ01000002">
    <property type="protein sequence ID" value="KXK27248.1"/>
    <property type="molecule type" value="Genomic_DNA"/>
</dbReference>
<accession>A0A136M014</accession>
<dbReference type="Gene3D" id="3.40.30.10">
    <property type="entry name" value="Glutaredoxin"/>
    <property type="match status" value="1"/>
</dbReference>
<dbReference type="InterPro" id="IPR013766">
    <property type="entry name" value="Thioredoxin_domain"/>
</dbReference>
<keyword evidence="6" id="KW-0812">Transmembrane</keyword>
<evidence type="ECO:0000256" key="4">
    <source>
        <dbReference type="ARBA" id="ARBA00023157"/>
    </source>
</evidence>
<comment type="similarity">
    <text evidence="1">Belongs to the thioredoxin family. DsbA subfamily.</text>
</comment>
<evidence type="ECO:0000256" key="5">
    <source>
        <dbReference type="ARBA" id="ARBA00023284"/>
    </source>
</evidence>
<evidence type="ECO:0000313" key="8">
    <source>
        <dbReference type="EMBL" id="KXK27248.1"/>
    </source>
</evidence>
<feature type="domain" description="Thioredoxin" evidence="7">
    <location>
        <begin position="66"/>
        <end position="269"/>
    </location>
</feature>